<dbReference type="GO" id="GO:0005524">
    <property type="term" value="F:ATP binding"/>
    <property type="evidence" value="ECO:0007669"/>
    <property type="project" value="UniProtKB-UniRule"/>
</dbReference>
<dbReference type="GO" id="GO:0046872">
    <property type="term" value="F:metal ion binding"/>
    <property type="evidence" value="ECO:0007669"/>
    <property type="project" value="InterPro"/>
</dbReference>
<dbReference type="InterPro" id="IPR016181">
    <property type="entry name" value="Acyl_CoA_acyltransferase"/>
</dbReference>
<name>A0A4Z0FDB2_9GAMM</name>
<proteinExistence type="predicted"/>
<dbReference type="PANTHER" id="PTHR21621:SF0">
    <property type="entry name" value="BETA-CITRYLGLUTAMATE SYNTHASE B-RELATED"/>
    <property type="match status" value="1"/>
</dbReference>
<feature type="region of interest" description="Disordered" evidence="3">
    <location>
        <begin position="1"/>
        <end position="30"/>
    </location>
</feature>
<dbReference type="NCBIfam" id="TIGR03103">
    <property type="entry name" value="trio_acet_GNAT"/>
    <property type="match status" value="1"/>
</dbReference>
<dbReference type="SUPFAM" id="SSF56059">
    <property type="entry name" value="Glutathione synthetase ATP-binding domain-like"/>
    <property type="match status" value="1"/>
</dbReference>
<dbReference type="Proteomes" id="UP000297890">
    <property type="component" value="Unassembled WGS sequence"/>
</dbReference>
<keyword evidence="1" id="KW-0464">Manganese</keyword>
<protein>
    <submittedName>
        <fullName evidence="6">N-acetylglutaminylglutamine synthetase</fullName>
    </submittedName>
</protein>
<comment type="caution">
    <text evidence="6">The sequence shown here is derived from an EMBL/GenBank/DDBJ whole genome shotgun (WGS) entry which is preliminary data.</text>
</comment>
<dbReference type="OrthoDB" id="9803907at2"/>
<dbReference type="InterPro" id="IPR017534">
    <property type="entry name" value="GNAT-acetyltransferase"/>
</dbReference>
<dbReference type="SUPFAM" id="SSF55729">
    <property type="entry name" value="Acyl-CoA N-acyltransferases (Nat)"/>
    <property type="match status" value="1"/>
</dbReference>
<organism evidence="6 7">
    <name type="scientific">Candidatus Macondimonas diazotrophica</name>
    <dbReference type="NCBI Taxonomy" id="2305248"/>
    <lineage>
        <taxon>Bacteria</taxon>
        <taxon>Pseudomonadati</taxon>
        <taxon>Pseudomonadota</taxon>
        <taxon>Gammaproteobacteria</taxon>
        <taxon>Chromatiales</taxon>
        <taxon>Ectothiorhodospiraceae</taxon>
        <taxon>Candidatus Macondimonas</taxon>
    </lineage>
</organism>
<dbReference type="GO" id="GO:0005737">
    <property type="term" value="C:cytoplasm"/>
    <property type="evidence" value="ECO:0007669"/>
    <property type="project" value="TreeGrafter"/>
</dbReference>
<evidence type="ECO:0000256" key="1">
    <source>
        <dbReference type="ARBA" id="ARBA00023211"/>
    </source>
</evidence>
<dbReference type="GO" id="GO:0018169">
    <property type="term" value="F:ribosomal S6-glutamic acid ligase activity"/>
    <property type="evidence" value="ECO:0007669"/>
    <property type="project" value="TreeGrafter"/>
</dbReference>
<feature type="domain" description="ATP-grasp" evidence="4">
    <location>
        <begin position="340"/>
        <end position="583"/>
    </location>
</feature>
<dbReference type="Gene3D" id="3.40.630.30">
    <property type="match status" value="1"/>
</dbReference>
<feature type="compositionally biased region" description="Basic residues" evidence="3">
    <location>
        <begin position="1"/>
        <end position="12"/>
    </location>
</feature>
<evidence type="ECO:0000256" key="3">
    <source>
        <dbReference type="SAM" id="MobiDB-lite"/>
    </source>
</evidence>
<dbReference type="InterPro" id="IPR013651">
    <property type="entry name" value="ATP-grasp_RimK-type"/>
</dbReference>
<dbReference type="GO" id="GO:0016747">
    <property type="term" value="F:acyltransferase activity, transferring groups other than amino-acyl groups"/>
    <property type="evidence" value="ECO:0007669"/>
    <property type="project" value="InterPro"/>
</dbReference>
<dbReference type="Pfam" id="PF00583">
    <property type="entry name" value="Acetyltransf_1"/>
    <property type="match status" value="1"/>
</dbReference>
<gene>
    <name evidence="6" type="primary">ngg</name>
    <name evidence="6" type="ORF">E4680_01505</name>
</gene>
<dbReference type="PANTHER" id="PTHR21621">
    <property type="entry name" value="RIBOSOMAL PROTEIN S6 MODIFICATION PROTEIN"/>
    <property type="match status" value="1"/>
</dbReference>
<dbReference type="Gene3D" id="3.30.1490.20">
    <property type="entry name" value="ATP-grasp fold, A domain"/>
    <property type="match status" value="1"/>
</dbReference>
<accession>A0A4Z0FDB2</accession>
<keyword evidence="2" id="KW-0067">ATP-binding</keyword>
<dbReference type="PROSITE" id="PS51186">
    <property type="entry name" value="GNAT"/>
    <property type="match status" value="1"/>
</dbReference>
<dbReference type="InterPro" id="IPR011761">
    <property type="entry name" value="ATP-grasp"/>
</dbReference>
<dbReference type="GO" id="GO:0009432">
    <property type="term" value="P:SOS response"/>
    <property type="evidence" value="ECO:0007669"/>
    <property type="project" value="TreeGrafter"/>
</dbReference>
<evidence type="ECO:0000259" key="5">
    <source>
        <dbReference type="PROSITE" id="PS51186"/>
    </source>
</evidence>
<dbReference type="InterPro" id="IPR000182">
    <property type="entry name" value="GNAT_dom"/>
</dbReference>
<evidence type="ECO:0000259" key="4">
    <source>
        <dbReference type="PROSITE" id="PS50975"/>
    </source>
</evidence>
<dbReference type="Pfam" id="PF08443">
    <property type="entry name" value="RimK"/>
    <property type="match status" value="1"/>
</dbReference>
<keyword evidence="2" id="KW-0547">Nucleotide-binding</keyword>
<evidence type="ECO:0000256" key="2">
    <source>
        <dbReference type="PROSITE-ProRule" id="PRU00409"/>
    </source>
</evidence>
<dbReference type="EMBL" id="SRIO01000001">
    <property type="protein sequence ID" value="TFZ84234.1"/>
    <property type="molecule type" value="Genomic_DNA"/>
</dbReference>
<dbReference type="RefSeq" id="WP_135280594.1">
    <property type="nucleotide sequence ID" value="NZ_SRIO01000001.1"/>
</dbReference>
<dbReference type="Gene3D" id="3.30.470.20">
    <property type="entry name" value="ATP-grasp fold, B domain"/>
    <property type="match status" value="2"/>
</dbReference>
<evidence type="ECO:0000313" key="6">
    <source>
        <dbReference type="EMBL" id="TFZ84234.1"/>
    </source>
</evidence>
<dbReference type="PROSITE" id="PS50975">
    <property type="entry name" value="ATP_GRASP"/>
    <property type="match status" value="1"/>
</dbReference>
<sequence>MSNSQKRVKHRLERGNAPSLRNWDPEQADSRLQAQPGAQNVAVECGWGRVIFGQTFPDPLQVVRLLESEKTGHRDIAIYLREPHVVTASAPNSVFLDPSHTYRLWLYDYRPAARRVAGLIVRRLNSHADAQAAHDLYCKRGMLPPDPDFIWAHRKSTTICYLVAEHEETGKVLGVVMGVDHVEAFGDPENGASLWALVADPQAPLPGVGEALTRQLAEFFQVRGRAFMDLSVMHDNRQAIRLYEKLGFQRVPVFCLKHKNSYNEPLFVGPQPNEYEQLNVYARIIVDEAARRGIGVNVIDAEGGYFELTYGGRSVLCRESLSELTSAVAMSVCDDKLASNRFLRRAGLRLPQQCVAGAARQNRAFLERHGPLVVKPARGEQGRGITVDVRDAAALTRAVRVARRYCDTVLLEELVPGDDLRVVVIDFEVVAAAVRRPPQVFGTGQATVRELIEKLSRRRLAASAGESHIPLDDETARCVRLAGYELDQVLPSGVSLQVRKTANLHTGGTLHDVTDSLHPTLADAAVQAARALNIPVVGLDFLVTAPDRPEHVIIEANERPGLANHEPQPTAQRFVDLLFPITRRLPAI</sequence>
<dbReference type="InterPro" id="IPR013815">
    <property type="entry name" value="ATP_grasp_subdomain_1"/>
</dbReference>
<reference evidence="6 7" key="1">
    <citation type="journal article" date="2019" name="ISME J.">
        <title>Candidatus Macondimonas diazotrophica, a novel gammaproteobacterial genus dominating crude-oil-contaminated coastal sediments.</title>
        <authorList>
            <person name="Karthikeyan S."/>
            <person name="Konstantinidis K."/>
        </authorList>
    </citation>
    <scope>NUCLEOTIDE SEQUENCE [LARGE SCALE GENOMIC DNA]</scope>
    <source>
        <strain evidence="6 7">KTK01</strain>
    </source>
</reference>
<evidence type="ECO:0000313" key="7">
    <source>
        <dbReference type="Proteomes" id="UP000297890"/>
    </source>
</evidence>
<feature type="domain" description="N-acetyltransferase" evidence="5">
    <location>
        <begin position="119"/>
        <end position="269"/>
    </location>
</feature>
<keyword evidence="7" id="KW-1185">Reference proteome</keyword>
<dbReference type="AlphaFoldDB" id="A0A4Z0FDB2"/>